<dbReference type="PATRIC" id="fig|1459.3.peg.5458"/>
<dbReference type="AlphaFoldDB" id="A0A0M0GIG9"/>
<evidence type="ECO:0000256" key="1">
    <source>
        <dbReference type="ARBA" id="ARBA00006754"/>
    </source>
</evidence>
<dbReference type="PANTHER" id="PTHR33744">
    <property type="entry name" value="CARBOHYDRATE DIACID REGULATOR"/>
    <property type="match status" value="1"/>
</dbReference>
<protein>
    <recommendedName>
        <fullName evidence="6">PucR family transcriptional regulator</fullName>
    </recommendedName>
</protein>
<name>A0A0M0GIG9_SPOGL</name>
<evidence type="ECO:0000313" key="5">
    <source>
        <dbReference type="Proteomes" id="UP000037109"/>
    </source>
</evidence>
<sequence>MSQPLEKILNMTDIDEITEMVSTFLKKPVVIEDEQFSLLAYSSYYIEHFDLANQQTIFSKRWPIPILEKFMDEGIVDQLKTIPEPFRIKKMEEIGLNQRVVVSAKHKEQILGFIWVQELEGFLSESEMKFLHDVSFHIGKLLYQKNLKKLRKEEEKHQFYQKIIDRTYQTEDQIKWEAAKVKIILPEAFIINVFTVIQADEEIFAELNETVRLFANALSHPAHIFTNQQEIIVMIGSSSPAPGSLSEAAHELTNTVLSQSRQQTVYAGIGGEYASILKLRKSYAEALEVIKAAKFIGSPEELPYEYKKLWVFRYLEPIAQHNSQTNYVNEDVRKLQKKDLESQTTLLKTLEVYLLNNCRLKPTAEQLFIHTNTLKYRMKQITDLTSIDFDDFNTRCQLYIDLQLLKRKK</sequence>
<dbReference type="Pfam" id="PF13556">
    <property type="entry name" value="HTH_30"/>
    <property type="match status" value="1"/>
</dbReference>
<evidence type="ECO:0000259" key="3">
    <source>
        <dbReference type="Pfam" id="PF17853"/>
    </source>
</evidence>
<dbReference type="PANTHER" id="PTHR33744:SF1">
    <property type="entry name" value="DNA-BINDING TRANSCRIPTIONAL ACTIVATOR ADER"/>
    <property type="match status" value="1"/>
</dbReference>
<reference evidence="5" key="1">
    <citation type="submission" date="2015-07" db="EMBL/GenBank/DDBJ databases">
        <title>Fjat-10036 dsm4.</title>
        <authorList>
            <person name="Liu B."/>
            <person name="Wang J."/>
            <person name="Zhu Y."/>
            <person name="Liu G."/>
            <person name="Chen Q."/>
            <person name="Chen Z."/>
            <person name="Lan J."/>
            <person name="Che J."/>
            <person name="Ge C."/>
            <person name="Shi H."/>
            <person name="Pan Z."/>
            <person name="Liu X."/>
        </authorList>
    </citation>
    <scope>NUCLEOTIDE SEQUENCE [LARGE SCALE GENOMIC DNA]</scope>
    <source>
        <strain evidence="5">DSM 4</strain>
    </source>
</reference>
<dbReference type="OrthoDB" id="9792148at2"/>
<dbReference type="Gene3D" id="1.10.10.2840">
    <property type="entry name" value="PucR C-terminal helix-turn-helix domain"/>
    <property type="match status" value="1"/>
</dbReference>
<evidence type="ECO:0000313" key="4">
    <source>
        <dbReference type="EMBL" id="KON89720.1"/>
    </source>
</evidence>
<dbReference type="InterPro" id="IPR042070">
    <property type="entry name" value="PucR_C-HTH_sf"/>
</dbReference>
<evidence type="ECO:0000259" key="2">
    <source>
        <dbReference type="Pfam" id="PF13556"/>
    </source>
</evidence>
<dbReference type="RefSeq" id="WP_053437084.1">
    <property type="nucleotide sequence ID" value="NZ_LGUF01000007.1"/>
</dbReference>
<dbReference type="Pfam" id="PF17853">
    <property type="entry name" value="GGDEF_2"/>
    <property type="match status" value="1"/>
</dbReference>
<comment type="caution">
    <text evidence="4">The sequence shown here is derived from an EMBL/GenBank/DDBJ whole genome shotgun (WGS) entry which is preliminary data.</text>
</comment>
<feature type="domain" description="PucR C-terminal helix-turn-helix" evidence="2">
    <location>
        <begin position="346"/>
        <end position="403"/>
    </location>
</feature>
<proteinExistence type="inferred from homology"/>
<dbReference type="InterPro" id="IPR041522">
    <property type="entry name" value="CdaR_GGDEF"/>
</dbReference>
<organism evidence="4 5">
    <name type="scientific">Sporosarcina globispora</name>
    <name type="common">Bacillus globisporus</name>
    <dbReference type="NCBI Taxonomy" id="1459"/>
    <lineage>
        <taxon>Bacteria</taxon>
        <taxon>Bacillati</taxon>
        <taxon>Bacillota</taxon>
        <taxon>Bacilli</taxon>
        <taxon>Bacillales</taxon>
        <taxon>Caryophanaceae</taxon>
        <taxon>Sporosarcina</taxon>
    </lineage>
</organism>
<dbReference type="InterPro" id="IPR025736">
    <property type="entry name" value="PucR_C-HTH_dom"/>
</dbReference>
<dbReference type="InterPro" id="IPR051448">
    <property type="entry name" value="CdaR-like_regulators"/>
</dbReference>
<keyword evidence="5" id="KW-1185">Reference proteome</keyword>
<dbReference type="Proteomes" id="UP000037109">
    <property type="component" value="Unassembled WGS sequence"/>
</dbReference>
<gene>
    <name evidence="4" type="ORF">AF332_24855</name>
</gene>
<dbReference type="STRING" id="1459.AF332_24855"/>
<evidence type="ECO:0008006" key="6">
    <source>
        <dbReference type="Google" id="ProtNLM"/>
    </source>
</evidence>
<feature type="domain" description="CdaR GGDEF-like" evidence="3">
    <location>
        <begin position="185"/>
        <end position="291"/>
    </location>
</feature>
<accession>A0A0M0GIG9</accession>
<comment type="similarity">
    <text evidence="1">Belongs to the CdaR family.</text>
</comment>
<dbReference type="EMBL" id="LGUF01000007">
    <property type="protein sequence ID" value="KON89720.1"/>
    <property type="molecule type" value="Genomic_DNA"/>
</dbReference>